<organism evidence="1 2">
    <name type="scientific">Hebeloma cylindrosporum</name>
    <dbReference type="NCBI Taxonomy" id="76867"/>
    <lineage>
        <taxon>Eukaryota</taxon>
        <taxon>Fungi</taxon>
        <taxon>Dikarya</taxon>
        <taxon>Basidiomycota</taxon>
        <taxon>Agaricomycotina</taxon>
        <taxon>Agaricomycetes</taxon>
        <taxon>Agaricomycetidae</taxon>
        <taxon>Agaricales</taxon>
        <taxon>Agaricineae</taxon>
        <taxon>Hymenogastraceae</taxon>
        <taxon>Hebeloma</taxon>
    </lineage>
</organism>
<evidence type="ECO:0000313" key="1">
    <source>
        <dbReference type="EMBL" id="KIM41739.1"/>
    </source>
</evidence>
<reference evidence="2" key="2">
    <citation type="submission" date="2015-01" db="EMBL/GenBank/DDBJ databases">
        <title>Evolutionary Origins and Diversification of the Mycorrhizal Mutualists.</title>
        <authorList>
            <consortium name="DOE Joint Genome Institute"/>
            <consortium name="Mycorrhizal Genomics Consortium"/>
            <person name="Kohler A."/>
            <person name="Kuo A."/>
            <person name="Nagy L.G."/>
            <person name="Floudas D."/>
            <person name="Copeland A."/>
            <person name="Barry K.W."/>
            <person name="Cichocki N."/>
            <person name="Veneault-Fourrey C."/>
            <person name="LaButti K."/>
            <person name="Lindquist E.A."/>
            <person name="Lipzen A."/>
            <person name="Lundell T."/>
            <person name="Morin E."/>
            <person name="Murat C."/>
            <person name="Riley R."/>
            <person name="Ohm R."/>
            <person name="Sun H."/>
            <person name="Tunlid A."/>
            <person name="Henrissat B."/>
            <person name="Grigoriev I.V."/>
            <person name="Hibbett D.S."/>
            <person name="Martin F."/>
        </authorList>
    </citation>
    <scope>NUCLEOTIDE SEQUENCE [LARGE SCALE GENOMIC DNA]</scope>
    <source>
        <strain evidence="2">h7</strain>
    </source>
</reference>
<dbReference type="AlphaFoldDB" id="A0A0C3CBX3"/>
<reference evidence="1 2" key="1">
    <citation type="submission" date="2014-04" db="EMBL/GenBank/DDBJ databases">
        <authorList>
            <consortium name="DOE Joint Genome Institute"/>
            <person name="Kuo A."/>
            <person name="Gay G."/>
            <person name="Dore J."/>
            <person name="Kohler A."/>
            <person name="Nagy L.G."/>
            <person name="Floudas D."/>
            <person name="Copeland A."/>
            <person name="Barry K.W."/>
            <person name="Cichocki N."/>
            <person name="Veneault-Fourrey C."/>
            <person name="LaButti K."/>
            <person name="Lindquist E.A."/>
            <person name="Lipzen A."/>
            <person name="Lundell T."/>
            <person name="Morin E."/>
            <person name="Murat C."/>
            <person name="Sun H."/>
            <person name="Tunlid A."/>
            <person name="Henrissat B."/>
            <person name="Grigoriev I.V."/>
            <person name="Hibbett D.S."/>
            <person name="Martin F."/>
            <person name="Nordberg H.P."/>
            <person name="Cantor M.N."/>
            <person name="Hua S.X."/>
        </authorList>
    </citation>
    <scope>NUCLEOTIDE SEQUENCE [LARGE SCALE GENOMIC DNA]</scope>
    <source>
        <strain evidence="2">h7</strain>
    </source>
</reference>
<name>A0A0C3CBX3_HEBCY</name>
<dbReference type="Proteomes" id="UP000053424">
    <property type="component" value="Unassembled WGS sequence"/>
</dbReference>
<keyword evidence="2" id="KW-1185">Reference proteome</keyword>
<gene>
    <name evidence="1" type="ORF">M413DRAFT_137243</name>
</gene>
<protein>
    <submittedName>
        <fullName evidence="1">Uncharacterized protein</fullName>
    </submittedName>
</protein>
<sequence>MFARTNLRSLVDKIVVLLLNIQGGHLKYYKLSGLNVTKQETNVPPFTIALEVNLITERVSFASLPEDIRARFAPSKDLEIRKTFIDFKDTTSC</sequence>
<dbReference type="EMBL" id="KN831779">
    <property type="protein sequence ID" value="KIM41739.1"/>
    <property type="molecule type" value="Genomic_DNA"/>
</dbReference>
<proteinExistence type="predicted"/>
<dbReference type="HOGENOM" id="CLU_2399917_0_0_1"/>
<evidence type="ECO:0000313" key="2">
    <source>
        <dbReference type="Proteomes" id="UP000053424"/>
    </source>
</evidence>
<accession>A0A0C3CBX3</accession>